<comment type="caution">
    <text evidence="2">The sequence shown here is derived from an EMBL/GenBank/DDBJ whole genome shotgun (WGS) entry which is preliminary data.</text>
</comment>
<evidence type="ECO:0000313" key="3">
    <source>
        <dbReference type="Proteomes" id="UP000677016"/>
    </source>
</evidence>
<dbReference type="Gene3D" id="3.40.630.30">
    <property type="match status" value="1"/>
</dbReference>
<proteinExistence type="predicted"/>
<protein>
    <submittedName>
        <fullName evidence="2">GNAT family N-acetyltransferase</fullName>
    </submittedName>
</protein>
<feature type="domain" description="N-acetyltransferase" evidence="1">
    <location>
        <begin position="127"/>
        <end position="271"/>
    </location>
</feature>
<sequence length="271" mass="29693">MDLLTTRPRWAGLVGPGIWTDLVVSSLTGSEVHDEGDHLRVVTPDNPTFRWGNYLDVLDPDRADDVDLWLRRFERAFPHARHRTVGLPGPVAPAWTERGFEPDVVVTLLADGPVREVPLPEGYVVRELGREAAWSDAVGLVATHDDGSESAQEHRVFLERQADARRRAVEAGHAWFALVTHGDTPVAHLGIVRCGPVGRFQSVLTHPDHRGRGLAGHLVGRAAAWVRAHGAQGLVIVTEEHNPAGRLYRSLGFDGTELSYGVSVPDVDRLA</sequence>
<organism evidence="2 3">
    <name type="scientific">Phycicoccus avicenniae</name>
    <dbReference type="NCBI Taxonomy" id="2828860"/>
    <lineage>
        <taxon>Bacteria</taxon>
        <taxon>Bacillati</taxon>
        <taxon>Actinomycetota</taxon>
        <taxon>Actinomycetes</taxon>
        <taxon>Micrococcales</taxon>
        <taxon>Intrasporangiaceae</taxon>
        <taxon>Phycicoccus</taxon>
    </lineage>
</organism>
<dbReference type="SUPFAM" id="SSF55729">
    <property type="entry name" value="Acyl-CoA N-acyltransferases (Nat)"/>
    <property type="match status" value="1"/>
</dbReference>
<keyword evidence="3" id="KW-1185">Reference proteome</keyword>
<accession>A0A941DD40</accession>
<dbReference type="EMBL" id="JAGSNF010000018">
    <property type="protein sequence ID" value="MBR7744132.1"/>
    <property type="molecule type" value="Genomic_DNA"/>
</dbReference>
<gene>
    <name evidence="2" type="ORF">KC207_12630</name>
</gene>
<dbReference type="Pfam" id="PF00583">
    <property type="entry name" value="Acetyltransf_1"/>
    <property type="match status" value="1"/>
</dbReference>
<evidence type="ECO:0000313" key="2">
    <source>
        <dbReference type="EMBL" id="MBR7744132.1"/>
    </source>
</evidence>
<dbReference type="CDD" id="cd04301">
    <property type="entry name" value="NAT_SF"/>
    <property type="match status" value="1"/>
</dbReference>
<evidence type="ECO:0000259" key="1">
    <source>
        <dbReference type="PROSITE" id="PS51186"/>
    </source>
</evidence>
<dbReference type="GO" id="GO:0016747">
    <property type="term" value="F:acyltransferase activity, transferring groups other than amino-acyl groups"/>
    <property type="evidence" value="ECO:0007669"/>
    <property type="project" value="InterPro"/>
</dbReference>
<dbReference type="AlphaFoldDB" id="A0A941DD40"/>
<name>A0A941DD40_9MICO</name>
<dbReference type="InterPro" id="IPR000182">
    <property type="entry name" value="GNAT_dom"/>
</dbReference>
<dbReference type="RefSeq" id="WP_211603536.1">
    <property type="nucleotide sequence ID" value="NZ_JAGSNF010000018.1"/>
</dbReference>
<reference evidence="2" key="1">
    <citation type="submission" date="2021-04" db="EMBL/GenBank/DDBJ databases">
        <title>Phycicoccus avicenniae sp. nov., a novel endophytic actinomycetes isolated from branch of Avicennia mariana.</title>
        <authorList>
            <person name="Tuo L."/>
        </authorList>
    </citation>
    <scope>NUCLEOTIDE SEQUENCE</scope>
    <source>
        <strain evidence="2">BSK3Z-2</strain>
    </source>
</reference>
<dbReference type="Proteomes" id="UP000677016">
    <property type="component" value="Unassembled WGS sequence"/>
</dbReference>
<dbReference type="PROSITE" id="PS51186">
    <property type="entry name" value="GNAT"/>
    <property type="match status" value="1"/>
</dbReference>
<dbReference type="InterPro" id="IPR016181">
    <property type="entry name" value="Acyl_CoA_acyltransferase"/>
</dbReference>